<feature type="transmembrane region" description="Helical" evidence="1">
    <location>
        <begin position="12"/>
        <end position="32"/>
    </location>
</feature>
<name>A0A4R4W5Z1_9PSEU</name>
<dbReference type="RefSeq" id="WP_132672941.1">
    <property type="nucleotide sequence ID" value="NZ_SMKS01000006.1"/>
</dbReference>
<proteinExistence type="predicted"/>
<dbReference type="OrthoDB" id="3696726at2"/>
<dbReference type="AlphaFoldDB" id="A0A4R4W5Z1"/>
<evidence type="ECO:0000313" key="3">
    <source>
        <dbReference type="Proteomes" id="UP000295674"/>
    </source>
</evidence>
<accession>A0A4R4W5Z1</accession>
<reference evidence="2 3" key="1">
    <citation type="submission" date="2019-03" db="EMBL/GenBank/DDBJ databases">
        <title>Draft genome sequences of novel Actinobacteria.</title>
        <authorList>
            <person name="Sahin N."/>
            <person name="Ay H."/>
            <person name="Saygin H."/>
        </authorList>
    </citation>
    <scope>NUCLEOTIDE SEQUENCE [LARGE SCALE GENOMIC DNA]</scope>
    <source>
        <strain evidence="2 3">16K309</strain>
    </source>
</reference>
<organism evidence="2 3">
    <name type="scientific">Saccharopolyspora terrae</name>
    <dbReference type="NCBI Taxonomy" id="2530384"/>
    <lineage>
        <taxon>Bacteria</taxon>
        <taxon>Bacillati</taxon>
        <taxon>Actinomycetota</taxon>
        <taxon>Actinomycetes</taxon>
        <taxon>Pseudonocardiales</taxon>
        <taxon>Pseudonocardiaceae</taxon>
        <taxon>Saccharopolyspora</taxon>
    </lineage>
</organism>
<sequence length="66" mass="7309">MKIFETTHAPHSFMAGVVSLLSGTFVLAAAIANDLRVDKPRGYGFVPATLQHPRRSVRWSFLDPLI</sequence>
<dbReference type="Proteomes" id="UP000295674">
    <property type="component" value="Unassembled WGS sequence"/>
</dbReference>
<gene>
    <name evidence="2" type="ORF">E1181_06225</name>
</gene>
<evidence type="ECO:0000313" key="2">
    <source>
        <dbReference type="EMBL" id="TDD08550.1"/>
    </source>
</evidence>
<comment type="caution">
    <text evidence="2">The sequence shown here is derived from an EMBL/GenBank/DDBJ whole genome shotgun (WGS) entry which is preliminary data.</text>
</comment>
<dbReference type="EMBL" id="SMKS01000006">
    <property type="protein sequence ID" value="TDD08550.1"/>
    <property type="molecule type" value="Genomic_DNA"/>
</dbReference>
<evidence type="ECO:0000256" key="1">
    <source>
        <dbReference type="SAM" id="Phobius"/>
    </source>
</evidence>
<keyword evidence="1" id="KW-0472">Membrane</keyword>
<keyword evidence="1" id="KW-1133">Transmembrane helix</keyword>
<keyword evidence="3" id="KW-1185">Reference proteome</keyword>
<keyword evidence="1" id="KW-0812">Transmembrane</keyword>
<protein>
    <submittedName>
        <fullName evidence="2">Uncharacterized protein</fullName>
    </submittedName>
</protein>